<sequence>MYKQILIFFQAKDDFLTQADQVIYTGMIDQFFDYQFGALEYRSLRFETEVLDQADFQGNAVINYTDAETPFTRIIEHKHFEGGKGHQTVITREYPENWNQTKEPYYPINDRLNNELYKKYAALSRTMPHVYFGGRLGQYKYLNMDQVIYAALTLAKNEFKKLGSLIKN</sequence>
<dbReference type="PANTHER" id="PTHR21197">
    <property type="entry name" value="UDP-GALACTOPYRANOSE MUTASE"/>
    <property type="match status" value="1"/>
</dbReference>
<comment type="caution">
    <text evidence="2">The sequence shown here is derived from an EMBL/GenBank/DDBJ whole genome shotgun (WGS) entry which is preliminary data.</text>
</comment>
<dbReference type="InterPro" id="IPR015899">
    <property type="entry name" value="UDP-GalPyranose_mutase_C"/>
</dbReference>
<reference evidence="2 3" key="1">
    <citation type="journal article" date="2014" name="Int. J. Syst. Evol. Microbiol.">
        <title>Listeria floridensis sp. nov., Listeria aquatica sp. nov., Listeria cornellensis sp. nov., Listeria riparia sp. nov. and Listeria grandensis sp. nov., from agricultural and natural environments.</title>
        <authorList>
            <person name="den Bakker H.C."/>
            <person name="Warchocki S."/>
            <person name="Wright E.M."/>
            <person name="Allred A.F."/>
            <person name="Ahlstrom C."/>
            <person name="Manuel C.S."/>
            <person name="Stasiewicz M.J."/>
            <person name="Burrell A."/>
            <person name="Roof S."/>
            <person name="Strawn L."/>
            <person name="Fortes E.D."/>
            <person name="Nightingale K.K."/>
            <person name="Kephart D."/>
            <person name="Wiedmann M."/>
        </authorList>
    </citation>
    <scope>NUCLEOTIDE SEQUENCE [LARGE SCALE GENOMIC DNA]</scope>
    <source>
        <strain evidence="2 3">FSL S10-1187</strain>
    </source>
</reference>
<evidence type="ECO:0000313" key="3">
    <source>
        <dbReference type="Proteomes" id="UP000019249"/>
    </source>
</evidence>
<dbReference type="Proteomes" id="UP000019249">
    <property type="component" value="Unassembled WGS sequence"/>
</dbReference>
<gene>
    <name evidence="2" type="ORF">MFLO_11075</name>
</gene>
<feature type="domain" description="UDP-galactopyranose mutase C-terminal" evidence="1">
    <location>
        <begin position="8"/>
        <end position="141"/>
    </location>
</feature>
<dbReference type="PANTHER" id="PTHR21197:SF0">
    <property type="entry name" value="UDP-GALACTOPYRANOSE MUTASE"/>
    <property type="match status" value="1"/>
</dbReference>
<dbReference type="SUPFAM" id="SSF54373">
    <property type="entry name" value="FAD-linked reductases, C-terminal domain"/>
    <property type="match status" value="1"/>
</dbReference>
<dbReference type="EMBL" id="AODF01000026">
    <property type="protein sequence ID" value="EUJ29126.1"/>
    <property type="molecule type" value="Genomic_DNA"/>
</dbReference>
<dbReference type="SUPFAM" id="SSF51971">
    <property type="entry name" value="Nucleotide-binding domain"/>
    <property type="match status" value="1"/>
</dbReference>
<dbReference type="Pfam" id="PF03275">
    <property type="entry name" value="GLF"/>
    <property type="match status" value="1"/>
</dbReference>
<keyword evidence="3" id="KW-1185">Reference proteome</keyword>
<evidence type="ECO:0000259" key="1">
    <source>
        <dbReference type="Pfam" id="PF03275"/>
    </source>
</evidence>
<protein>
    <submittedName>
        <fullName evidence="2">UDP-galactopyranose mutase</fullName>
    </submittedName>
</protein>
<proteinExistence type="predicted"/>
<evidence type="ECO:0000313" key="2">
    <source>
        <dbReference type="EMBL" id="EUJ29126.1"/>
    </source>
</evidence>
<accession>A0ABN0RDM8</accession>
<organism evidence="2 3">
    <name type="scientific">Listeria floridensis FSL S10-1187</name>
    <dbReference type="NCBI Taxonomy" id="1265817"/>
    <lineage>
        <taxon>Bacteria</taxon>
        <taxon>Bacillati</taxon>
        <taxon>Bacillota</taxon>
        <taxon>Bacilli</taxon>
        <taxon>Bacillales</taxon>
        <taxon>Listeriaceae</taxon>
        <taxon>Listeria</taxon>
    </lineage>
</organism>
<dbReference type="Gene3D" id="3.40.50.720">
    <property type="entry name" value="NAD(P)-binding Rossmann-like Domain"/>
    <property type="match status" value="2"/>
</dbReference>
<dbReference type="RefSeq" id="WP_338151517.1">
    <property type="nucleotide sequence ID" value="NZ_AODF01000026.1"/>
</dbReference>
<name>A0ABN0RDM8_9LIST</name>